<dbReference type="InterPro" id="IPR016024">
    <property type="entry name" value="ARM-type_fold"/>
</dbReference>
<keyword evidence="5" id="KW-0732">Signal</keyword>
<organism evidence="7 8">
    <name type="scientific">Trichinella pseudospiralis</name>
    <name type="common">Parasitic roundworm</name>
    <dbReference type="NCBI Taxonomy" id="6337"/>
    <lineage>
        <taxon>Eukaryota</taxon>
        <taxon>Metazoa</taxon>
        <taxon>Ecdysozoa</taxon>
        <taxon>Nematoda</taxon>
        <taxon>Enoplea</taxon>
        <taxon>Dorylaimia</taxon>
        <taxon>Trichinellida</taxon>
        <taxon>Trichinellidae</taxon>
        <taxon>Trichinella</taxon>
    </lineage>
</organism>
<dbReference type="EMBL" id="JYDU01000004">
    <property type="protein sequence ID" value="KRY01176.1"/>
    <property type="molecule type" value="Genomic_DNA"/>
</dbReference>
<dbReference type="InterPro" id="IPR011989">
    <property type="entry name" value="ARM-like"/>
</dbReference>
<evidence type="ECO:0000256" key="4">
    <source>
        <dbReference type="PROSITE-ProRule" id="PRU00103"/>
    </source>
</evidence>
<evidence type="ECO:0000256" key="5">
    <source>
        <dbReference type="SAM" id="SignalP"/>
    </source>
</evidence>
<dbReference type="PANTHER" id="PTHR10648:SF4">
    <property type="entry name" value="PROTEIN PHOSPHATASE 2 (FORMERLY 2A), REGULATORY SUBUNIT A, BETA ISOFORM-RELATED"/>
    <property type="match status" value="1"/>
</dbReference>
<evidence type="ECO:0000256" key="1">
    <source>
        <dbReference type="ARBA" id="ARBA00022737"/>
    </source>
</evidence>
<proteinExistence type="inferred from homology"/>
<dbReference type="GO" id="GO:0000159">
    <property type="term" value="C:protein phosphatase type 2A complex"/>
    <property type="evidence" value="ECO:0007669"/>
    <property type="project" value="TreeGrafter"/>
</dbReference>
<dbReference type="GO" id="GO:0005829">
    <property type="term" value="C:cytosol"/>
    <property type="evidence" value="ECO:0007669"/>
    <property type="project" value="TreeGrafter"/>
</dbReference>
<dbReference type="SUPFAM" id="SSF48371">
    <property type="entry name" value="ARM repeat"/>
    <property type="match status" value="1"/>
</dbReference>
<feature type="domain" description="Phosphatase PP2A regulatory subunit A/Splicing factor 3B subunit 1-like HEAT repeat" evidence="6">
    <location>
        <begin position="313"/>
        <end position="394"/>
    </location>
</feature>
<evidence type="ECO:0000256" key="2">
    <source>
        <dbReference type="ARBA" id="ARBA00038332"/>
    </source>
</evidence>
<feature type="repeat" description="HEAT" evidence="4">
    <location>
        <begin position="281"/>
        <end position="319"/>
    </location>
</feature>
<dbReference type="Gene3D" id="1.25.10.10">
    <property type="entry name" value="Leucine-rich Repeat Variant"/>
    <property type="match status" value="1"/>
</dbReference>
<accession>A0A0V0YMA1</accession>
<dbReference type="InterPro" id="IPR021133">
    <property type="entry name" value="HEAT_type_2"/>
</dbReference>
<sequence>MSQCSFALLSVVVCLLTLACIVFYDMTAAMDTGISPSPSKDSDSLYPIAILIDELRNEDVQLRLNSIRKLSTIALALGPERTRTELIPFLTDTIYDEDEVLLALGEQLGNFTHLVGGPEYVSCLLSPLESLATVEETVVREKAVESLRTLADKHSVHDLEEKFVPVVRHLAAGEQSDWFTARTSACGLFSVVYPRVSPAVKTELRMLFRNLCKDDTPMVRRAAASKFGEFAKVVELDNFKQDLMTAFVELASDDHDSVRLLLVEGCVTVAELLRPENCDPLRPVIIRLAEDKSWRVRYMVADKFTDIQKAVGPEAICTELSNAFIALLKDVEAEVRSAAASRVIEFCKNLPEASRENLIFNQVLPCVKDLVNDVNQHVKTSLASVIMGMAPLLGREKTVEHLLPMYLMLLKDETAEVRLNIISSLDKINEVIGVNQLANSLLPAIVDLAEDVKWRVRLAIIEYMPLLARQLAQQFFDEKLLEYCINWLSDHGENLLHLIVCLQRGVTFYSILVYAIREAATNNLKELVSKFGVQWAERAVFPKVLALASQSNYLQRLTCLNCITVLAPVCGSEATTKHLLPTVLKLATDPIANVRFNVAKTLKSIAPIFDPAMVQNEIKPTILKLLEDGDDDVRFFAEEAKNSLRL</sequence>
<name>A0A0V0YMA1_TRIPS</name>
<feature type="repeat" description="HEAT" evidence="4">
    <location>
        <begin position="402"/>
        <end position="440"/>
    </location>
</feature>
<feature type="repeat" description="HEAT" evidence="4">
    <location>
        <begin position="363"/>
        <end position="401"/>
    </location>
</feature>
<dbReference type="GO" id="GO:0005634">
    <property type="term" value="C:nucleus"/>
    <property type="evidence" value="ECO:0007669"/>
    <property type="project" value="TreeGrafter"/>
</dbReference>
<gene>
    <name evidence="7" type="primary">PPP2R1A</name>
    <name evidence="7" type="ORF">T4E_4595</name>
</gene>
<evidence type="ECO:0000256" key="3">
    <source>
        <dbReference type="ARBA" id="ARBA00082658"/>
    </source>
</evidence>
<comment type="caution">
    <text evidence="7">The sequence shown here is derived from an EMBL/GenBank/DDBJ whole genome shotgun (WGS) entry which is preliminary data.</text>
</comment>
<evidence type="ECO:0000313" key="8">
    <source>
        <dbReference type="Proteomes" id="UP000054815"/>
    </source>
</evidence>
<feature type="repeat" description="HEAT" evidence="4">
    <location>
        <begin position="579"/>
        <end position="617"/>
    </location>
</feature>
<keyword evidence="1" id="KW-0677">Repeat</keyword>
<feature type="chain" id="PRO_5006873400" description="Protein phosphatase PP2A regulatory subunit A" evidence="5">
    <location>
        <begin position="20"/>
        <end position="646"/>
    </location>
</feature>
<evidence type="ECO:0000259" key="6">
    <source>
        <dbReference type="Pfam" id="PF22646"/>
    </source>
</evidence>
<dbReference type="AlphaFoldDB" id="A0A0V0YMA1"/>
<reference evidence="7 8" key="1">
    <citation type="submission" date="2015-01" db="EMBL/GenBank/DDBJ databases">
        <title>Evolution of Trichinella species and genotypes.</title>
        <authorList>
            <person name="Korhonen P.K."/>
            <person name="Edoardo P."/>
            <person name="Giuseppe L.R."/>
            <person name="Gasser R.B."/>
        </authorList>
    </citation>
    <scope>NUCLEOTIDE SEQUENCE [LARGE SCALE GENOMIC DNA]</scope>
    <source>
        <strain evidence="7">ISS141</strain>
    </source>
</reference>
<protein>
    <recommendedName>
        <fullName evidence="3">Protein phosphatase PP2A regulatory subunit A</fullName>
    </recommendedName>
</protein>
<comment type="similarity">
    <text evidence="2">Belongs to the phosphatase 2A regulatory subunit A family.</text>
</comment>
<evidence type="ECO:0000313" key="7">
    <source>
        <dbReference type="EMBL" id="KRY01176.1"/>
    </source>
</evidence>
<dbReference type="Pfam" id="PF22646">
    <property type="entry name" value="PPP2R1A-like_HEAT"/>
    <property type="match status" value="2"/>
</dbReference>
<dbReference type="FunFam" id="1.25.10.10:FF:000011">
    <property type="entry name" value="Serine/threonine-protein phosphatase 2A regulatory subunit A alpha isoform"/>
    <property type="match status" value="1"/>
</dbReference>
<dbReference type="InterPro" id="IPR051023">
    <property type="entry name" value="PP2A_Regulatory_Subunit_A"/>
</dbReference>
<feature type="repeat" description="HEAT" evidence="4">
    <location>
        <begin position="243"/>
        <end position="281"/>
    </location>
</feature>
<dbReference type="GO" id="GO:0019888">
    <property type="term" value="F:protein phosphatase regulator activity"/>
    <property type="evidence" value="ECO:0007669"/>
    <property type="project" value="TreeGrafter"/>
</dbReference>
<feature type="repeat" description="HEAT" evidence="4">
    <location>
        <begin position="47"/>
        <end position="85"/>
    </location>
</feature>
<feature type="repeat" description="HEAT" evidence="4">
    <location>
        <begin position="441"/>
        <end position="479"/>
    </location>
</feature>
<dbReference type="Pfam" id="PF02985">
    <property type="entry name" value="HEAT"/>
    <property type="match status" value="2"/>
</dbReference>
<feature type="repeat" description="HEAT" evidence="4">
    <location>
        <begin position="204"/>
        <end position="242"/>
    </location>
</feature>
<dbReference type="InterPro" id="IPR000357">
    <property type="entry name" value="HEAT"/>
</dbReference>
<dbReference type="PANTHER" id="PTHR10648">
    <property type="entry name" value="SERINE/THREONINE-PROTEIN PHOSPHATASE PP2A 65 KDA REGULATORY SUBUNIT"/>
    <property type="match status" value="1"/>
</dbReference>
<dbReference type="InterPro" id="IPR054573">
    <property type="entry name" value="PP2A/SF3B1-like_HEAT"/>
</dbReference>
<feature type="signal peptide" evidence="5">
    <location>
        <begin position="1"/>
        <end position="19"/>
    </location>
</feature>
<dbReference type="STRING" id="6337.A0A0V0YMA1"/>
<feature type="repeat" description="HEAT" evidence="4">
    <location>
        <begin position="618"/>
        <end position="646"/>
    </location>
</feature>
<dbReference type="Proteomes" id="UP000054815">
    <property type="component" value="Unassembled WGS sequence"/>
</dbReference>
<feature type="domain" description="Phosphatase PP2A regulatory subunit A/Splicing factor 3B subunit 1-like HEAT repeat" evidence="6">
    <location>
        <begin position="398"/>
        <end position="461"/>
    </location>
</feature>
<dbReference type="PROSITE" id="PS50077">
    <property type="entry name" value="HEAT_REPEAT"/>
    <property type="match status" value="9"/>
</dbReference>